<dbReference type="AlphaFoldDB" id="A0A419T4E9"/>
<proteinExistence type="inferred from homology"/>
<dbReference type="SUPFAM" id="SSF53756">
    <property type="entry name" value="UDP-Glycosyltransferase/glycogen phosphorylase"/>
    <property type="match status" value="1"/>
</dbReference>
<dbReference type="GO" id="GO:0005737">
    <property type="term" value="C:cytoplasm"/>
    <property type="evidence" value="ECO:0007669"/>
    <property type="project" value="TreeGrafter"/>
</dbReference>
<evidence type="ECO:0000313" key="13">
    <source>
        <dbReference type="Proteomes" id="UP000284177"/>
    </source>
</evidence>
<keyword evidence="4" id="KW-0321">Glycogen metabolism</keyword>
<dbReference type="InterPro" id="IPR035090">
    <property type="entry name" value="Pyridoxal_P_attach_site"/>
</dbReference>
<comment type="function">
    <text evidence="11">Allosteric enzyme that catalyzes the rate-limiting step in glycogen catabolism, the phosphorolytic cleavage of glycogen to produce glucose-1-phosphate, and plays a central role in maintaining cellular and organismal glucose homeostasis.</text>
</comment>
<dbReference type="Gene3D" id="3.40.50.2000">
    <property type="entry name" value="Glycogen Phosphorylase B"/>
    <property type="match status" value="2"/>
</dbReference>
<comment type="cofactor">
    <cofactor evidence="2 11">
        <name>pyridoxal 5'-phosphate</name>
        <dbReference type="ChEBI" id="CHEBI:597326"/>
    </cofactor>
</comment>
<keyword evidence="7 10" id="KW-0663">Pyridoxal phosphate</keyword>
<gene>
    <name evidence="12" type="ORF">BET03_03000</name>
</gene>
<dbReference type="GO" id="GO:0008184">
    <property type="term" value="F:glycogen phosphorylase activity"/>
    <property type="evidence" value="ECO:0007669"/>
    <property type="project" value="InterPro"/>
</dbReference>
<feature type="modified residue" description="N6-(pyridoxal phosphate)lysine" evidence="10">
    <location>
        <position position="655"/>
    </location>
</feature>
<comment type="function">
    <text evidence="9">Phosphorylase is an important allosteric enzyme in carbohydrate metabolism. Enzymes from different sources differ in their regulatory mechanisms and in their natural substrates. However, all known phosphorylases share catalytic and structural properties.</text>
</comment>
<dbReference type="OrthoDB" id="9760804at2"/>
<keyword evidence="13" id="KW-1185">Reference proteome</keyword>
<evidence type="ECO:0000256" key="1">
    <source>
        <dbReference type="ARBA" id="ARBA00001275"/>
    </source>
</evidence>
<dbReference type="PROSITE" id="PS00102">
    <property type="entry name" value="PHOSPHORYLASE"/>
    <property type="match status" value="1"/>
</dbReference>
<comment type="caution">
    <text evidence="12">The sequence shown here is derived from an EMBL/GenBank/DDBJ whole genome shotgun (WGS) entry which is preliminary data.</text>
</comment>
<reference evidence="12 13" key="1">
    <citation type="submission" date="2016-08" db="EMBL/GenBank/DDBJ databases">
        <title>Novel Firmicutes and Novel Genomes.</title>
        <authorList>
            <person name="Poppleton D.I."/>
            <person name="Gribaldo S."/>
        </authorList>
    </citation>
    <scope>NUCLEOTIDE SEQUENCE [LARGE SCALE GENOMIC DNA]</scope>
    <source>
        <strain evidence="12 13">CTT3</strain>
    </source>
</reference>
<evidence type="ECO:0000256" key="5">
    <source>
        <dbReference type="ARBA" id="ARBA00022676"/>
    </source>
</evidence>
<dbReference type="FunFam" id="3.40.50.2000:FF:000005">
    <property type="entry name" value="Alpha-1,4 glucan phosphorylase"/>
    <property type="match status" value="1"/>
</dbReference>
<comment type="similarity">
    <text evidence="3 11">Belongs to the glycogen phosphorylase family.</text>
</comment>
<keyword evidence="5 11" id="KW-0328">Glycosyltransferase</keyword>
<evidence type="ECO:0000256" key="2">
    <source>
        <dbReference type="ARBA" id="ARBA00001933"/>
    </source>
</evidence>
<evidence type="ECO:0000256" key="3">
    <source>
        <dbReference type="ARBA" id="ARBA00006047"/>
    </source>
</evidence>
<keyword evidence="8 11" id="KW-0119">Carbohydrate metabolism</keyword>
<dbReference type="InterPro" id="IPR000811">
    <property type="entry name" value="Glyco_trans_35"/>
</dbReference>
<evidence type="ECO:0000256" key="4">
    <source>
        <dbReference type="ARBA" id="ARBA00022600"/>
    </source>
</evidence>
<evidence type="ECO:0000256" key="9">
    <source>
        <dbReference type="ARBA" id="ARBA00025174"/>
    </source>
</evidence>
<keyword evidence="6 11" id="KW-0808">Transferase</keyword>
<organism evidence="12 13">
    <name type="scientific">Thermohalobacter berrensis</name>
    <dbReference type="NCBI Taxonomy" id="99594"/>
    <lineage>
        <taxon>Bacteria</taxon>
        <taxon>Bacillati</taxon>
        <taxon>Bacillota</taxon>
        <taxon>Tissierellia</taxon>
        <taxon>Tissierellales</taxon>
        <taxon>Thermohalobacteraceae</taxon>
        <taxon>Thermohalobacter</taxon>
    </lineage>
</organism>
<evidence type="ECO:0000256" key="11">
    <source>
        <dbReference type="RuleBase" id="RU000587"/>
    </source>
</evidence>
<evidence type="ECO:0000313" key="12">
    <source>
        <dbReference type="EMBL" id="RKD32293.1"/>
    </source>
</evidence>
<dbReference type="PANTHER" id="PTHR11468">
    <property type="entry name" value="GLYCOGEN PHOSPHORYLASE"/>
    <property type="match status" value="1"/>
</dbReference>
<sequence length="811" mass="93996">MKYNKEDFKKRLLQKLKSERGVTIEEASLLDIYYALGDLIRDLISDSWVETNRRYIEEEEKQVYYFSMEFLMGKLLISNLINLGIKDLCEECLDDFGISLEDVEGVEKDQGLGNGGLGRLAACFMDSMASIGVPGHGCGIRYNYGLFEQRIIDGYQVEFPDKWLQYDNVWELRKENKAVEVKFGGDVRVEGENGKLKFIHENYESVLAVPYDTPIIGYENKQVNTLRLWSAEALKEFDFANFSKGDYSKAFEYKNTVEAITHVLYPNDAFEAGKILRLKQEYFLVSAGIQSILRTFKHLNKPVEYLDDYVAIHINDTHPALAIPELMRILMDEEGLGWDEAWRVTTNTISYTNHTIMSEAMEKWDVNIFKKLLPRIYMIVDEINERFCKELWNTKYYGDFQKISEMAIIAHNQIRMAHLAIVGSHSVNGVAKLHTEILKKQELKDFFDYYPYKFNNKTNGITHRRWFIKANPKLTNLITEKIGDSWIKSPTNIREILRYKDDPAFQEEVYKIKQENKVRLADMIKNDYGIDVDPNSIFDVHAKRIHEYKRQLLVVLYIMHLYNRLRKNPNLDIHPRTFIFAGKAAPAYYTAKKIIKLINTVAEKINNDKRIKDKLKVVFLENYGVSLAEKLIPAANVSEQVSTTTKEASGTGNMKFMMNGAITVATLDGANIDIRNAVSDNNIVIFGLKEKEVIELYRSGTYNSCEIYKNDKRIKTILDQINGKFLNVKDGEFSIIIDSLLKHNDQFFVLKDFDSYVKAQQKVDKLYKDQNRWREMSIINIGCSGIFSSDRTIHEYVTGIWGANIYHGYYE</sequence>
<accession>A0A419T4E9</accession>
<dbReference type="CDD" id="cd04300">
    <property type="entry name" value="GT35_Glycogen_Phosphorylase"/>
    <property type="match status" value="1"/>
</dbReference>
<dbReference type="EC" id="2.4.1.1" evidence="11"/>
<dbReference type="Pfam" id="PF00343">
    <property type="entry name" value="Phosphorylase"/>
    <property type="match status" value="1"/>
</dbReference>
<dbReference type="PIRSF" id="PIRSF000460">
    <property type="entry name" value="Pprylas_GlgP"/>
    <property type="match status" value="1"/>
</dbReference>
<evidence type="ECO:0000256" key="6">
    <source>
        <dbReference type="ARBA" id="ARBA00022679"/>
    </source>
</evidence>
<name>A0A419T4E9_9FIRM</name>
<evidence type="ECO:0000256" key="7">
    <source>
        <dbReference type="ARBA" id="ARBA00022898"/>
    </source>
</evidence>
<protein>
    <recommendedName>
        <fullName evidence="11">Alpha-1,4 glucan phosphorylase</fullName>
        <ecNumber evidence="11">2.4.1.1</ecNumber>
    </recommendedName>
</protein>
<comment type="catalytic activity">
    <reaction evidence="1 11">
        <text>[(1-&gt;4)-alpha-D-glucosyl](n) + phosphate = [(1-&gt;4)-alpha-D-glucosyl](n-1) + alpha-D-glucose 1-phosphate</text>
        <dbReference type="Rhea" id="RHEA:41732"/>
        <dbReference type="Rhea" id="RHEA-COMP:9584"/>
        <dbReference type="Rhea" id="RHEA-COMP:9586"/>
        <dbReference type="ChEBI" id="CHEBI:15444"/>
        <dbReference type="ChEBI" id="CHEBI:43474"/>
        <dbReference type="ChEBI" id="CHEBI:58601"/>
        <dbReference type="EC" id="2.4.1.1"/>
    </reaction>
</comment>
<dbReference type="GO" id="GO:0005980">
    <property type="term" value="P:glycogen catabolic process"/>
    <property type="evidence" value="ECO:0007669"/>
    <property type="project" value="TreeGrafter"/>
</dbReference>
<dbReference type="InterPro" id="IPR011833">
    <property type="entry name" value="Glycg_phsphrylas"/>
</dbReference>
<dbReference type="GO" id="GO:0030170">
    <property type="term" value="F:pyridoxal phosphate binding"/>
    <property type="evidence" value="ECO:0007669"/>
    <property type="project" value="InterPro"/>
</dbReference>
<dbReference type="Proteomes" id="UP000284177">
    <property type="component" value="Unassembled WGS sequence"/>
</dbReference>
<dbReference type="PANTHER" id="PTHR11468:SF3">
    <property type="entry name" value="GLYCOGEN PHOSPHORYLASE, LIVER FORM"/>
    <property type="match status" value="1"/>
</dbReference>
<evidence type="ECO:0000256" key="8">
    <source>
        <dbReference type="ARBA" id="ARBA00023277"/>
    </source>
</evidence>
<dbReference type="RefSeq" id="WP_120168715.1">
    <property type="nucleotide sequence ID" value="NZ_MCIB01000012.1"/>
</dbReference>
<dbReference type="EMBL" id="MCIB01000012">
    <property type="protein sequence ID" value="RKD32293.1"/>
    <property type="molecule type" value="Genomic_DNA"/>
</dbReference>
<dbReference type="NCBIfam" id="TIGR02093">
    <property type="entry name" value="P_ylase"/>
    <property type="match status" value="1"/>
</dbReference>
<dbReference type="FunFam" id="3.40.50.2000:FF:000807">
    <property type="entry name" value="Alpha-glucan phosphorylase 2, cytosolic"/>
    <property type="match status" value="1"/>
</dbReference>
<evidence type="ECO:0000256" key="10">
    <source>
        <dbReference type="PIRSR" id="PIRSR000460-1"/>
    </source>
</evidence>